<organism evidence="3 4">
    <name type="scientific">Bacteroides helcogenes (strain ATCC 35417 / DSM 20613 / JCM 6297 / CCUG 15421 / P 36-108)</name>
    <dbReference type="NCBI Taxonomy" id="693979"/>
    <lineage>
        <taxon>Bacteria</taxon>
        <taxon>Pseudomonadati</taxon>
        <taxon>Bacteroidota</taxon>
        <taxon>Bacteroidia</taxon>
        <taxon>Bacteroidales</taxon>
        <taxon>Bacteroidaceae</taxon>
        <taxon>Bacteroides</taxon>
    </lineage>
</organism>
<reference key="1">
    <citation type="submission" date="2010-11" db="EMBL/GenBank/DDBJ databases">
        <title>The complete genome of Bacteroides helcogenes P 36-108.</title>
        <authorList>
            <consortium name="US DOE Joint Genome Institute (JGI-PGF)"/>
            <person name="Lucas S."/>
            <person name="Copeland A."/>
            <person name="Lapidus A."/>
            <person name="Bruce D."/>
            <person name="Goodwin L."/>
            <person name="Pitluck S."/>
            <person name="Kyrpides N."/>
            <person name="Mavromatis K."/>
            <person name="Ivanova N."/>
            <person name="Zeytun A."/>
            <person name="Brettin T."/>
            <person name="Detter J.C."/>
            <person name="Tapia R."/>
            <person name="Han C."/>
            <person name="Land M."/>
            <person name="Hauser L."/>
            <person name="Markowitz V."/>
            <person name="Cheng J.-F."/>
            <person name="Hugenholtz P."/>
            <person name="Woyke T."/>
            <person name="Wu D."/>
            <person name="Gronow S."/>
            <person name="Wellnitz S."/>
            <person name="Brambilla E."/>
            <person name="Klenk H.-P."/>
            <person name="Eisen J.A."/>
        </authorList>
    </citation>
    <scope>NUCLEOTIDE SEQUENCE</scope>
    <source>
        <strain>P 36-108</strain>
    </source>
</reference>
<keyword evidence="2" id="KW-0812">Transmembrane</keyword>
<evidence type="ECO:0000313" key="3">
    <source>
        <dbReference type="EMBL" id="ADV44971.1"/>
    </source>
</evidence>
<feature type="coiled-coil region" evidence="1">
    <location>
        <begin position="208"/>
        <end position="247"/>
    </location>
</feature>
<dbReference type="Proteomes" id="UP000008630">
    <property type="component" value="Chromosome"/>
</dbReference>
<evidence type="ECO:0000256" key="2">
    <source>
        <dbReference type="SAM" id="Phobius"/>
    </source>
</evidence>
<keyword evidence="2" id="KW-1133">Transmembrane helix</keyword>
<dbReference type="OrthoDB" id="1046362at2"/>
<dbReference type="HOGENOM" id="CLU_035020_0_0_10"/>
<reference evidence="3 4" key="2">
    <citation type="journal article" date="2011" name="Stand. Genomic Sci.">
        <title>Complete genome sequence of Bacteroides helcogenes type strain (P 36-108).</title>
        <authorList>
            <person name="Pati A."/>
            <person name="Gronow S."/>
            <person name="Zeytun A."/>
            <person name="Lapidus A."/>
            <person name="Nolan M."/>
            <person name="Hammon N."/>
            <person name="Deshpande S."/>
            <person name="Cheng J.F."/>
            <person name="Tapia R."/>
            <person name="Han C."/>
            <person name="Goodwin L."/>
            <person name="Pitluck S."/>
            <person name="Liolios K."/>
            <person name="Pagani I."/>
            <person name="Ivanova N."/>
            <person name="Mavromatis K."/>
            <person name="Chen A."/>
            <person name="Palaniappan K."/>
            <person name="Land M."/>
            <person name="Hauser L."/>
            <person name="Chang Y.J."/>
            <person name="Jeffries C.D."/>
            <person name="Detter J.C."/>
            <person name="Brambilla E."/>
            <person name="Rohde M."/>
            <person name="Goker M."/>
            <person name="Woyke T."/>
            <person name="Bristow J."/>
            <person name="Eisen J.A."/>
            <person name="Markowitz V."/>
            <person name="Hugenholtz P."/>
            <person name="Kyrpides N.C."/>
            <person name="Klenk H.P."/>
            <person name="Lucas S."/>
        </authorList>
    </citation>
    <scope>NUCLEOTIDE SEQUENCE [LARGE SCALE GENOMIC DNA]</scope>
    <source>
        <strain evidence="4">ATCC 35417 / DSM 20613 / JCM 6297 / CCUG 15421 / P 36-108</strain>
    </source>
</reference>
<evidence type="ECO:0000313" key="4">
    <source>
        <dbReference type="Proteomes" id="UP000008630"/>
    </source>
</evidence>
<keyword evidence="2" id="KW-0472">Membrane</keyword>
<keyword evidence="4" id="KW-1185">Reference proteome</keyword>
<name>E6SQC4_BACT6</name>
<dbReference type="RefSeq" id="WP_013548558.1">
    <property type="nucleotide sequence ID" value="NC_014933.1"/>
</dbReference>
<dbReference type="KEGG" id="bhl:Bache_3042"/>
<accession>E6SQC4</accession>
<dbReference type="SUPFAM" id="SSF48452">
    <property type="entry name" value="TPR-like"/>
    <property type="match status" value="1"/>
</dbReference>
<evidence type="ECO:0000256" key="1">
    <source>
        <dbReference type="SAM" id="Coils"/>
    </source>
</evidence>
<protein>
    <recommendedName>
        <fullName evidence="5">Tetratricopeptide repeat protein</fullName>
    </recommendedName>
</protein>
<gene>
    <name evidence="3" type="ordered locus">Bache_3042</name>
</gene>
<proteinExistence type="predicted"/>
<dbReference type="AlphaFoldDB" id="E6SQC4"/>
<dbReference type="Gene3D" id="1.25.40.10">
    <property type="entry name" value="Tetratricopeptide repeat domain"/>
    <property type="match status" value="1"/>
</dbReference>
<sequence length="434" mass="49971">MKPGVCHILFIFLLLTSCNDRHEQAVMPVADSARVFRFFYQKAWVAHSSDSILRYADLAGCYLSSEEQRAHLYYNVASRCMEVGDTVQALSCYRKAGFGADTWIQERICLSVAAIYARAGNYLRAVRCLDSIRSSRISRSVVPYYCLAKGNVFVAMGASDSALHYYEIAARSLNRFVAGEALHRLGLLYALRGEDSLAYGVALDADKLLQAEIQKVESDESRENYEKEKMKNELNSLKIAKQQQEIMLLSLGMSFIVIGFIFYFWWQRRKRRTNNLLLCEQALRLEQAQQLLEQAEELTSLREKESQLRESLFRRMKSFHKIPSLEEQAEEDSDEAVKDGKRIALSSEEWADIRQTVDKSYDDFTGRLRKEFPLLTDKDINFCCLVKIGVSIKDLSDIYCISRPSVSRKKQRVKREKFGLTAEDETLDAFLRRF</sequence>
<dbReference type="InterPro" id="IPR011990">
    <property type="entry name" value="TPR-like_helical_dom_sf"/>
</dbReference>
<dbReference type="EMBL" id="CP002352">
    <property type="protein sequence ID" value="ADV44971.1"/>
    <property type="molecule type" value="Genomic_DNA"/>
</dbReference>
<keyword evidence="1" id="KW-0175">Coiled coil</keyword>
<feature type="transmembrane region" description="Helical" evidence="2">
    <location>
        <begin position="246"/>
        <end position="266"/>
    </location>
</feature>
<dbReference type="PATRIC" id="fig|693979.3.peg.3189"/>
<dbReference type="PROSITE" id="PS51257">
    <property type="entry name" value="PROKAR_LIPOPROTEIN"/>
    <property type="match status" value="1"/>
</dbReference>
<dbReference type="STRING" id="693979.Bache_3042"/>
<dbReference type="eggNOG" id="COG0457">
    <property type="taxonomic scope" value="Bacteria"/>
</dbReference>
<evidence type="ECO:0008006" key="5">
    <source>
        <dbReference type="Google" id="ProtNLM"/>
    </source>
</evidence>